<keyword evidence="4" id="KW-0109">Calcium transport</keyword>
<keyword evidence="9" id="KW-0472">Membrane</keyword>
<keyword evidence="3" id="KW-0813">Transport</keyword>
<dbReference type="InterPro" id="IPR039055">
    <property type="entry name" value="MCU_fam"/>
</dbReference>
<keyword evidence="6" id="KW-0106">Calcium</keyword>
<feature type="region of interest" description="Disordered" evidence="10">
    <location>
        <begin position="44"/>
        <end position="82"/>
    </location>
</feature>
<protein>
    <submittedName>
        <fullName evidence="12">Calcium uniporter protein 2, mitochondrial-like</fullName>
    </submittedName>
</protein>
<dbReference type="Pfam" id="PF04678">
    <property type="entry name" value="MCU"/>
    <property type="match status" value="1"/>
</dbReference>
<dbReference type="PANTHER" id="PTHR13462:SF31">
    <property type="entry name" value="CALCIUM UNIPORTER PROTEIN 1, MITOCHONDRIAL"/>
    <property type="match status" value="1"/>
</dbReference>
<dbReference type="GO" id="GO:0005262">
    <property type="term" value="F:calcium channel activity"/>
    <property type="evidence" value="ECO:0007669"/>
    <property type="project" value="TreeGrafter"/>
</dbReference>
<dbReference type="GO" id="GO:0036444">
    <property type="term" value="P:calcium import into the mitochondrion"/>
    <property type="evidence" value="ECO:0007669"/>
    <property type="project" value="TreeGrafter"/>
</dbReference>
<feature type="compositionally biased region" description="Basic and acidic residues" evidence="10">
    <location>
        <begin position="44"/>
        <end position="69"/>
    </location>
</feature>
<dbReference type="GO" id="GO:1990246">
    <property type="term" value="C:uniplex complex"/>
    <property type="evidence" value="ECO:0007669"/>
    <property type="project" value="TreeGrafter"/>
</dbReference>
<comment type="similarity">
    <text evidence="2">Belongs to the MCU (TC 1.A.77) family.</text>
</comment>
<keyword evidence="7" id="KW-1133">Transmembrane helix</keyword>
<proteinExistence type="inferred from homology"/>
<evidence type="ECO:0000259" key="11">
    <source>
        <dbReference type="Pfam" id="PF04678"/>
    </source>
</evidence>
<dbReference type="GO" id="GO:0015292">
    <property type="term" value="F:uniporter activity"/>
    <property type="evidence" value="ECO:0007669"/>
    <property type="project" value="TreeGrafter"/>
</dbReference>
<keyword evidence="8" id="KW-0406">Ion transport</keyword>
<organism evidence="12 13">
    <name type="scientific">Canna indica</name>
    <name type="common">Indian-shot</name>
    <dbReference type="NCBI Taxonomy" id="4628"/>
    <lineage>
        <taxon>Eukaryota</taxon>
        <taxon>Viridiplantae</taxon>
        <taxon>Streptophyta</taxon>
        <taxon>Embryophyta</taxon>
        <taxon>Tracheophyta</taxon>
        <taxon>Spermatophyta</taxon>
        <taxon>Magnoliopsida</taxon>
        <taxon>Liliopsida</taxon>
        <taxon>Zingiberales</taxon>
        <taxon>Cannaceae</taxon>
        <taxon>Canna</taxon>
    </lineage>
</organism>
<evidence type="ECO:0000256" key="10">
    <source>
        <dbReference type="SAM" id="MobiDB-lite"/>
    </source>
</evidence>
<evidence type="ECO:0000256" key="3">
    <source>
        <dbReference type="ARBA" id="ARBA00022448"/>
    </source>
</evidence>
<dbReference type="InterPro" id="IPR006769">
    <property type="entry name" value="MCU_C"/>
</dbReference>
<evidence type="ECO:0000313" key="13">
    <source>
        <dbReference type="Proteomes" id="UP001327560"/>
    </source>
</evidence>
<evidence type="ECO:0000256" key="2">
    <source>
        <dbReference type="ARBA" id="ARBA00005653"/>
    </source>
</evidence>
<keyword evidence="5" id="KW-0812">Transmembrane</keyword>
<evidence type="ECO:0000256" key="7">
    <source>
        <dbReference type="ARBA" id="ARBA00022989"/>
    </source>
</evidence>
<dbReference type="EMBL" id="CP136890">
    <property type="protein sequence ID" value="WOK94481.1"/>
    <property type="molecule type" value="Genomic_DNA"/>
</dbReference>
<evidence type="ECO:0000256" key="9">
    <source>
        <dbReference type="ARBA" id="ARBA00023136"/>
    </source>
</evidence>
<evidence type="ECO:0000313" key="12">
    <source>
        <dbReference type="EMBL" id="WOK94481.1"/>
    </source>
</evidence>
<accession>A0AAQ3JTG2</accession>
<keyword evidence="13" id="KW-1185">Reference proteome</keyword>
<evidence type="ECO:0000256" key="6">
    <source>
        <dbReference type="ARBA" id="ARBA00022837"/>
    </source>
</evidence>
<feature type="domain" description="Calcium uniporter protein C-terminal" evidence="11">
    <location>
        <begin position="82"/>
        <end position="122"/>
    </location>
</feature>
<gene>
    <name evidence="12" type="ORF">Cni_G03183</name>
</gene>
<dbReference type="Proteomes" id="UP001327560">
    <property type="component" value="Chromosome 1"/>
</dbReference>
<evidence type="ECO:0000256" key="1">
    <source>
        <dbReference type="ARBA" id="ARBA00004141"/>
    </source>
</evidence>
<evidence type="ECO:0000256" key="4">
    <source>
        <dbReference type="ARBA" id="ARBA00022568"/>
    </source>
</evidence>
<name>A0AAQ3JTG2_9LILI</name>
<sequence length="145" mass="16374">MRKRGRATLEIVAVSGDKCGGRVTPYEWSPSEVEGARAVLRLLRGHDSPGRKGDREHDSSVVARGREGGAEGGGGGEGVDRRQAESLVRREMWCRLGFLALQTASFMRLTFWELSWDVMEPIKTHFAAKQRRLIKTHNFDMERFD</sequence>
<reference evidence="12 13" key="1">
    <citation type="submission" date="2023-10" db="EMBL/GenBank/DDBJ databases">
        <title>Chromosome-scale genome assembly provides insights into flower coloration mechanisms of Canna indica.</title>
        <authorList>
            <person name="Li C."/>
        </authorList>
    </citation>
    <scope>NUCLEOTIDE SEQUENCE [LARGE SCALE GENOMIC DNA]</scope>
    <source>
        <tissue evidence="12">Flower</tissue>
    </source>
</reference>
<comment type="subcellular location">
    <subcellularLocation>
        <location evidence="1">Membrane</location>
        <topology evidence="1">Multi-pass membrane protein</topology>
    </subcellularLocation>
</comment>
<dbReference type="AlphaFoldDB" id="A0AAQ3JTG2"/>
<dbReference type="GO" id="GO:0051560">
    <property type="term" value="P:mitochondrial calcium ion homeostasis"/>
    <property type="evidence" value="ECO:0007669"/>
    <property type="project" value="InterPro"/>
</dbReference>
<evidence type="ECO:0000256" key="8">
    <source>
        <dbReference type="ARBA" id="ARBA00023065"/>
    </source>
</evidence>
<evidence type="ECO:0000256" key="5">
    <source>
        <dbReference type="ARBA" id="ARBA00022692"/>
    </source>
</evidence>
<dbReference type="PANTHER" id="PTHR13462">
    <property type="entry name" value="CALCIUM UNIPORTER PROTEIN, MITOCHONDRIAL"/>
    <property type="match status" value="1"/>
</dbReference>